<name>A0A0A9FZM1_ARUDO</name>
<accession>A0A0A9FZM1</accession>
<evidence type="ECO:0000256" key="1">
    <source>
        <dbReference type="SAM" id="MobiDB-lite"/>
    </source>
</evidence>
<feature type="region of interest" description="Disordered" evidence="1">
    <location>
        <begin position="10"/>
        <end position="29"/>
    </location>
</feature>
<proteinExistence type="predicted"/>
<protein>
    <submittedName>
        <fullName evidence="2">Uncharacterized protein</fullName>
    </submittedName>
</protein>
<evidence type="ECO:0000313" key="2">
    <source>
        <dbReference type="EMBL" id="JAE16634.1"/>
    </source>
</evidence>
<reference evidence="2" key="1">
    <citation type="submission" date="2014-09" db="EMBL/GenBank/DDBJ databases">
        <authorList>
            <person name="Magalhaes I.L.F."/>
            <person name="Oliveira U."/>
            <person name="Santos F.R."/>
            <person name="Vidigal T.H.D.A."/>
            <person name="Brescovit A.D."/>
            <person name="Santos A.J."/>
        </authorList>
    </citation>
    <scope>NUCLEOTIDE SEQUENCE</scope>
    <source>
        <tissue evidence="2">Shoot tissue taken approximately 20 cm above the soil surface</tissue>
    </source>
</reference>
<reference evidence="2" key="2">
    <citation type="journal article" date="2015" name="Data Brief">
        <title>Shoot transcriptome of the giant reed, Arundo donax.</title>
        <authorList>
            <person name="Barrero R.A."/>
            <person name="Guerrero F.D."/>
            <person name="Moolhuijzen P."/>
            <person name="Goolsby J.A."/>
            <person name="Tidwell J."/>
            <person name="Bellgard S.E."/>
            <person name="Bellgard M.I."/>
        </authorList>
    </citation>
    <scope>NUCLEOTIDE SEQUENCE</scope>
    <source>
        <tissue evidence="2">Shoot tissue taken approximately 20 cm above the soil surface</tissue>
    </source>
</reference>
<dbReference type="EMBL" id="GBRH01181262">
    <property type="protein sequence ID" value="JAE16634.1"/>
    <property type="molecule type" value="Transcribed_RNA"/>
</dbReference>
<sequence length="29" mass="3395">MDRILEYQKFRQQSASKPMDGLSITHNSL</sequence>
<dbReference type="AlphaFoldDB" id="A0A0A9FZM1"/>
<organism evidence="2">
    <name type="scientific">Arundo donax</name>
    <name type="common">Giant reed</name>
    <name type="synonym">Donax arundinaceus</name>
    <dbReference type="NCBI Taxonomy" id="35708"/>
    <lineage>
        <taxon>Eukaryota</taxon>
        <taxon>Viridiplantae</taxon>
        <taxon>Streptophyta</taxon>
        <taxon>Embryophyta</taxon>
        <taxon>Tracheophyta</taxon>
        <taxon>Spermatophyta</taxon>
        <taxon>Magnoliopsida</taxon>
        <taxon>Liliopsida</taxon>
        <taxon>Poales</taxon>
        <taxon>Poaceae</taxon>
        <taxon>PACMAD clade</taxon>
        <taxon>Arundinoideae</taxon>
        <taxon>Arundineae</taxon>
        <taxon>Arundo</taxon>
    </lineage>
</organism>